<name>A0AAX4HPG8_9BACT</name>
<dbReference type="Pfam" id="PF14394">
    <property type="entry name" value="DUF4423"/>
    <property type="match status" value="1"/>
</dbReference>
<dbReference type="RefSeq" id="WP_321395382.1">
    <property type="nucleotide sequence ID" value="NZ_CP139487.1"/>
</dbReference>
<proteinExistence type="predicted"/>
<dbReference type="KEGG" id="psti:SOO65_00500"/>
<dbReference type="NCBIfam" id="TIGR02147">
    <property type="entry name" value="Fsuc_second"/>
    <property type="match status" value="1"/>
</dbReference>
<gene>
    <name evidence="2" type="ORF">SOO65_00500</name>
</gene>
<evidence type="ECO:0000259" key="1">
    <source>
        <dbReference type="Pfam" id="PF14394"/>
    </source>
</evidence>
<feature type="domain" description="DUF4423" evidence="1">
    <location>
        <begin position="116"/>
        <end position="275"/>
    </location>
</feature>
<evidence type="ECO:0000313" key="3">
    <source>
        <dbReference type="Proteomes" id="UP001324634"/>
    </source>
</evidence>
<dbReference type="Proteomes" id="UP001324634">
    <property type="component" value="Chromosome"/>
</dbReference>
<accession>A0AAX4HPG8</accession>
<dbReference type="EMBL" id="CP139487">
    <property type="protein sequence ID" value="WPU65226.1"/>
    <property type="molecule type" value="Genomic_DNA"/>
</dbReference>
<keyword evidence="3" id="KW-1185">Reference proteome</keyword>
<protein>
    <submittedName>
        <fullName evidence="2">TIGR02147 family protein</fullName>
    </submittedName>
</protein>
<dbReference type="AlphaFoldDB" id="A0AAX4HPG8"/>
<evidence type="ECO:0000313" key="2">
    <source>
        <dbReference type="EMBL" id="WPU65226.1"/>
    </source>
</evidence>
<dbReference type="InterPro" id="IPR025537">
    <property type="entry name" value="DUF4423"/>
</dbReference>
<sequence>MDKPDIFQYVDYRRFLKDMYLYKKSRNPSFSENAFVFAAGFGKNSRGYLGLVVKNKRNLTQKSIDGFAKAMDLSPEETKYFENMVHFNQADNDIEKNRFFEEMKKDVKGNDVKVFQVMEHQSRYLNEWHLSVLRELIELKDFEENPEWIMNRLGGTITREKIDEGIKDLIGLGFVIRNEEGKLVNADGPILLEVTSPTLRNSMALQKHFALKAVDAMENLPQDKRCAQLITLSIPKNRFEDLRHEMRFFAQQILQKYSVGPTNEEVVQMGMQLIQVTY</sequence>
<dbReference type="InterPro" id="IPR011873">
    <property type="entry name" value="CHP02147"/>
</dbReference>
<reference evidence="2 3" key="1">
    <citation type="submission" date="2023-11" db="EMBL/GenBank/DDBJ databases">
        <title>Peredibacter starrii A3.12.</title>
        <authorList>
            <person name="Mitchell R.J."/>
        </authorList>
    </citation>
    <scope>NUCLEOTIDE SEQUENCE [LARGE SCALE GENOMIC DNA]</scope>
    <source>
        <strain evidence="2 3">A3.12</strain>
    </source>
</reference>
<organism evidence="2 3">
    <name type="scientific">Peredibacter starrii</name>
    <dbReference type="NCBI Taxonomy" id="28202"/>
    <lineage>
        <taxon>Bacteria</taxon>
        <taxon>Pseudomonadati</taxon>
        <taxon>Bdellovibrionota</taxon>
        <taxon>Bacteriovoracia</taxon>
        <taxon>Bacteriovoracales</taxon>
        <taxon>Bacteriovoracaceae</taxon>
        <taxon>Peredibacter</taxon>
    </lineage>
</organism>